<dbReference type="RefSeq" id="WP_073369696.1">
    <property type="nucleotide sequence ID" value="NZ_FQWB01000003.1"/>
</dbReference>
<protein>
    <submittedName>
        <fullName evidence="1">Uncharacterized protein</fullName>
    </submittedName>
</protein>
<dbReference type="AlphaFoldDB" id="A0A1M5IHR5"/>
<proteinExistence type="predicted"/>
<sequence>MEIESVKNRILEIHEVWDLIGDCVDCFKYGEIHESYVVEIISDYCVGKGYEVDGFPMQKRELSTVNSSYEEEYFCHNRYIKYLDVLATQYEDVFDLMYFYSSTFWPEQFYDEELYRERLLDYISCDVYEIAF</sequence>
<accession>A0A1M5IHR5</accession>
<reference evidence="2" key="1">
    <citation type="submission" date="2016-11" db="EMBL/GenBank/DDBJ databases">
        <authorList>
            <person name="Varghese N."/>
            <person name="Submissions S."/>
        </authorList>
    </citation>
    <scope>NUCLEOTIDE SEQUENCE [LARGE SCALE GENOMIC DNA]</scope>
    <source>
        <strain evidence="2">DSM 19978</strain>
    </source>
</reference>
<dbReference type="OrthoDB" id="1349549at2"/>
<evidence type="ECO:0000313" key="2">
    <source>
        <dbReference type="Proteomes" id="UP000184516"/>
    </source>
</evidence>
<evidence type="ECO:0000313" key="1">
    <source>
        <dbReference type="EMBL" id="SHG27579.1"/>
    </source>
</evidence>
<organism evidence="1 2">
    <name type="scientific">Flavobacterium fluvii</name>
    <dbReference type="NCBI Taxonomy" id="468056"/>
    <lineage>
        <taxon>Bacteria</taxon>
        <taxon>Pseudomonadati</taxon>
        <taxon>Bacteroidota</taxon>
        <taxon>Flavobacteriia</taxon>
        <taxon>Flavobacteriales</taxon>
        <taxon>Flavobacteriaceae</taxon>
        <taxon>Flavobacterium</taxon>
    </lineage>
</organism>
<name>A0A1M5IHR5_9FLAO</name>
<dbReference type="EMBL" id="FQWB01000003">
    <property type="protein sequence ID" value="SHG27579.1"/>
    <property type="molecule type" value="Genomic_DNA"/>
</dbReference>
<gene>
    <name evidence="1" type="ORF">SAMN05443549_10388</name>
</gene>
<dbReference type="Proteomes" id="UP000184516">
    <property type="component" value="Unassembled WGS sequence"/>
</dbReference>
<keyword evidence="2" id="KW-1185">Reference proteome</keyword>